<dbReference type="AlphaFoldDB" id="A0AAE9FAR2"/>
<proteinExistence type="predicted"/>
<name>A0AAE9FAR2_CAEBR</name>
<evidence type="ECO:0000313" key="3">
    <source>
        <dbReference type="Proteomes" id="UP000829354"/>
    </source>
</evidence>
<feature type="domain" description="DUF38" evidence="1">
    <location>
        <begin position="122"/>
        <end position="218"/>
    </location>
</feature>
<reference evidence="2 3" key="1">
    <citation type="submission" date="2022-04" db="EMBL/GenBank/DDBJ databases">
        <title>Chromosome-level reference genomes for two strains of Caenorhabditis briggsae: an improved platform for comparative genomics.</title>
        <authorList>
            <person name="Stevens L."/>
            <person name="Andersen E."/>
        </authorList>
    </citation>
    <scope>NUCLEOTIDE SEQUENCE [LARGE SCALE GENOMIC DNA]</scope>
    <source>
        <strain evidence="2">VX34</strain>
        <tissue evidence="2">Whole-organism</tissue>
    </source>
</reference>
<dbReference type="EMBL" id="CP092624">
    <property type="protein sequence ID" value="UMM37376.1"/>
    <property type="molecule type" value="Genomic_DNA"/>
</dbReference>
<dbReference type="Pfam" id="PF01827">
    <property type="entry name" value="FTH"/>
    <property type="match status" value="1"/>
</dbReference>
<dbReference type="PANTHER" id="PTHR23014:SF1">
    <property type="entry name" value="DUF38 DOMAIN-CONTAINING PROTEIN-RELATED"/>
    <property type="match status" value="1"/>
</dbReference>
<gene>
    <name evidence="2" type="ORF">L5515_009153</name>
</gene>
<dbReference type="PANTHER" id="PTHR23014">
    <property type="entry name" value="F-BOX A PROTEIN"/>
    <property type="match status" value="1"/>
</dbReference>
<dbReference type="Proteomes" id="UP000829354">
    <property type="component" value="Chromosome V"/>
</dbReference>
<accession>A0AAE9FAR2</accession>
<organism evidence="2 3">
    <name type="scientific">Caenorhabditis briggsae</name>
    <dbReference type="NCBI Taxonomy" id="6238"/>
    <lineage>
        <taxon>Eukaryota</taxon>
        <taxon>Metazoa</taxon>
        <taxon>Ecdysozoa</taxon>
        <taxon>Nematoda</taxon>
        <taxon>Chromadorea</taxon>
        <taxon>Rhabditida</taxon>
        <taxon>Rhabditina</taxon>
        <taxon>Rhabditomorpha</taxon>
        <taxon>Rhabditoidea</taxon>
        <taxon>Rhabditidae</taxon>
        <taxon>Peloderinae</taxon>
        <taxon>Caenorhabditis</taxon>
    </lineage>
</organism>
<dbReference type="InterPro" id="IPR002900">
    <property type="entry name" value="DUF38/FTH_CAE_spp"/>
</dbReference>
<evidence type="ECO:0000259" key="1">
    <source>
        <dbReference type="Pfam" id="PF01827"/>
    </source>
</evidence>
<keyword evidence="3" id="KW-1185">Reference proteome</keyword>
<evidence type="ECO:0000313" key="2">
    <source>
        <dbReference type="EMBL" id="UMM37376.1"/>
    </source>
</evidence>
<protein>
    <recommendedName>
        <fullName evidence="1">DUF38 domain-containing protein</fullName>
    </recommendedName>
</protein>
<sequence length="240" mass="28334">MPDVPTNLILGHVGPSVIQIQIHLEYKKITIHLFHHLEMLHISYMIHGNGHKTLVFDRNRENRKKKFIENVDYMEGFWNDYNIIKKFQNQCLQKFELVWSLIDSPDVDDISKFLEQYKNSRTIKTQHLSLGIYHGDEIPIILQHLDANCLNYIRFFRRSYYDKNIDFTEIAKLDQWKNAQTCTTQNLPINATMKHFTHLSYIDAEFQNSDAEDLKGLTEGIGEKMRMKGEMQGRDIAEED</sequence>